<proteinExistence type="inferred from homology"/>
<dbReference type="FunFam" id="3.40.50.300:FF:000293">
    <property type="entry name" value="ATP binding cassette subfamily C member 1"/>
    <property type="match status" value="1"/>
</dbReference>
<evidence type="ECO:0000313" key="18">
    <source>
        <dbReference type="EMBL" id="CAF0716997.1"/>
    </source>
</evidence>
<dbReference type="InterPro" id="IPR011527">
    <property type="entry name" value="ABC1_TM_dom"/>
</dbReference>
<dbReference type="FunFam" id="1.20.1560.10:FF:000001">
    <property type="entry name" value="ATP-binding cassette subfamily C member 1"/>
    <property type="match status" value="1"/>
</dbReference>
<dbReference type="PANTHER" id="PTHR24223:SF443">
    <property type="entry name" value="MULTIDRUG-RESISTANCE LIKE PROTEIN 1, ISOFORM I"/>
    <property type="match status" value="1"/>
</dbReference>
<evidence type="ECO:0000256" key="1">
    <source>
        <dbReference type="ARBA" id="ARBA00004128"/>
    </source>
</evidence>
<dbReference type="SMART" id="SM00382">
    <property type="entry name" value="AAA"/>
    <property type="match status" value="2"/>
</dbReference>
<feature type="transmembrane region" description="Helical" evidence="15">
    <location>
        <begin position="34"/>
        <end position="52"/>
    </location>
</feature>
<keyword evidence="9" id="KW-0547">Nucleotide-binding</keyword>
<keyword evidence="7 15" id="KW-0812">Transmembrane</keyword>
<dbReference type="Gene3D" id="1.20.1560.10">
    <property type="entry name" value="ABC transporter type 1, transmembrane domain"/>
    <property type="match status" value="2"/>
</dbReference>
<evidence type="ECO:0000256" key="10">
    <source>
        <dbReference type="ARBA" id="ARBA00022840"/>
    </source>
</evidence>
<evidence type="ECO:0000256" key="4">
    <source>
        <dbReference type="ARBA" id="ARBA00022448"/>
    </source>
</evidence>
<feature type="transmembrane region" description="Helical" evidence="15">
    <location>
        <begin position="358"/>
        <end position="378"/>
    </location>
</feature>
<dbReference type="InterPro" id="IPR003593">
    <property type="entry name" value="AAA+_ATPase"/>
</dbReference>
<comment type="caution">
    <text evidence="18">The sequence shown here is derived from an EMBL/GenBank/DDBJ whole genome shotgun (WGS) entry which is preliminary data.</text>
</comment>
<keyword evidence="19" id="KW-1185">Reference proteome</keyword>
<evidence type="ECO:0000256" key="13">
    <source>
        <dbReference type="ARBA" id="ARBA00024220"/>
    </source>
</evidence>
<evidence type="ECO:0000256" key="5">
    <source>
        <dbReference type="ARBA" id="ARBA00022475"/>
    </source>
</evidence>
<evidence type="ECO:0000256" key="9">
    <source>
        <dbReference type="ARBA" id="ARBA00022741"/>
    </source>
</evidence>
<feature type="domain" description="ABC transmembrane type-1" evidence="17">
    <location>
        <begin position="324"/>
        <end position="606"/>
    </location>
</feature>
<feature type="transmembrane region" description="Helical" evidence="15">
    <location>
        <begin position="96"/>
        <end position="116"/>
    </location>
</feature>
<evidence type="ECO:0000256" key="6">
    <source>
        <dbReference type="ARBA" id="ARBA00022554"/>
    </source>
</evidence>
<feature type="domain" description="ABC transporter" evidence="16">
    <location>
        <begin position="628"/>
        <end position="862"/>
    </location>
</feature>
<dbReference type="SUPFAM" id="SSF52540">
    <property type="entry name" value="P-loop containing nucleoside triphosphate hydrolases"/>
    <property type="match status" value="2"/>
</dbReference>
<dbReference type="GO" id="GO:0000323">
    <property type="term" value="C:lytic vacuole"/>
    <property type="evidence" value="ECO:0007669"/>
    <property type="project" value="UniProtKB-ARBA"/>
</dbReference>
<dbReference type="InterPro" id="IPR050173">
    <property type="entry name" value="ABC_transporter_C-like"/>
</dbReference>
<dbReference type="OrthoDB" id="6500128at2759"/>
<dbReference type="InterPro" id="IPR003439">
    <property type="entry name" value="ABC_transporter-like_ATP-bd"/>
</dbReference>
<feature type="transmembrane region" description="Helical" evidence="15">
    <location>
        <begin position="64"/>
        <end position="84"/>
    </location>
</feature>
<comment type="similarity">
    <text evidence="3">Belongs to the ABC transporter superfamily. ABCC family. Conjugate transporter (TC 3.A.1.208) subfamily.</text>
</comment>
<evidence type="ECO:0000256" key="2">
    <source>
        <dbReference type="ARBA" id="ARBA00004651"/>
    </source>
</evidence>
<comment type="subcellular location">
    <subcellularLocation>
        <location evidence="2">Cell membrane</location>
        <topology evidence="2">Multi-pass membrane protein</topology>
    </subcellularLocation>
    <subcellularLocation>
        <location evidence="1">Vacuole membrane</location>
        <topology evidence="1">Multi-pass membrane protein</topology>
    </subcellularLocation>
</comment>
<feature type="transmembrane region" description="Helical" evidence="15">
    <location>
        <begin position="423"/>
        <end position="443"/>
    </location>
</feature>
<dbReference type="CDD" id="cd03250">
    <property type="entry name" value="ABCC_MRP_domain1"/>
    <property type="match status" value="1"/>
</dbReference>
<evidence type="ECO:0000313" key="19">
    <source>
        <dbReference type="Proteomes" id="UP000663879"/>
    </source>
</evidence>
<dbReference type="InterPro" id="IPR036640">
    <property type="entry name" value="ABC1_TM_sf"/>
</dbReference>
<dbReference type="GO" id="GO:0005886">
    <property type="term" value="C:plasma membrane"/>
    <property type="evidence" value="ECO:0007669"/>
    <property type="project" value="UniProtKB-SubCell"/>
</dbReference>
<evidence type="ECO:0000256" key="12">
    <source>
        <dbReference type="ARBA" id="ARBA00023136"/>
    </source>
</evidence>
<dbReference type="InterPro" id="IPR027417">
    <property type="entry name" value="P-loop_NTPase"/>
</dbReference>
<feature type="transmembrane region" description="Helical" evidence="15">
    <location>
        <begin position="953"/>
        <end position="974"/>
    </location>
</feature>
<evidence type="ECO:0000259" key="17">
    <source>
        <dbReference type="PROSITE" id="PS50929"/>
    </source>
</evidence>
<dbReference type="SUPFAM" id="SSF90123">
    <property type="entry name" value="ABC transporter transmembrane region"/>
    <property type="match status" value="2"/>
</dbReference>
<keyword evidence="12 15" id="KW-0472">Membrane</keyword>
<feature type="transmembrane region" description="Helical" evidence="15">
    <location>
        <begin position="128"/>
        <end position="145"/>
    </location>
</feature>
<evidence type="ECO:0000256" key="14">
    <source>
        <dbReference type="ARBA" id="ARBA00047523"/>
    </source>
</evidence>
<evidence type="ECO:0000256" key="7">
    <source>
        <dbReference type="ARBA" id="ARBA00022692"/>
    </source>
</evidence>
<feature type="transmembrane region" description="Helical" evidence="15">
    <location>
        <begin position="455"/>
        <end position="477"/>
    </location>
</feature>
<dbReference type="Proteomes" id="UP000663879">
    <property type="component" value="Unassembled WGS sequence"/>
</dbReference>
<accession>A0A813MBW3</accession>
<keyword evidence="8" id="KW-0677">Repeat</keyword>
<evidence type="ECO:0000256" key="11">
    <source>
        <dbReference type="ARBA" id="ARBA00022989"/>
    </source>
</evidence>
<dbReference type="FunFam" id="1.20.1560.10:FF:000020">
    <property type="entry name" value="ABC metal ion transporter"/>
    <property type="match status" value="1"/>
</dbReference>
<dbReference type="EC" id="7.6.2.3" evidence="13"/>
<feature type="transmembrane region" description="Helical" evidence="15">
    <location>
        <begin position="1083"/>
        <end position="1107"/>
    </location>
</feature>
<feature type="transmembrane region" description="Helical" evidence="15">
    <location>
        <begin position="586"/>
        <end position="609"/>
    </location>
</feature>
<feature type="transmembrane region" description="Helical" evidence="15">
    <location>
        <begin position="165"/>
        <end position="183"/>
    </location>
</feature>
<keyword evidence="4" id="KW-0813">Transport</keyword>
<keyword evidence="5" id="KW-1003">Cell membrane</keyword>
<feature type="transmembrane region" description="Helical" evidence="15">
    <location>
        <begin position="541"/>
        <end position="566"/>
    </location>
</feature>
<evidence type="ECO:0000256" key="15">
    <source>
        <dbReference type="SAM" id="Phobius"/>
    </source>
</evidence>
<evidence type="ECO:0000256" key="8">
    <source>
        <dbReference type="ARBA" id="ARBA00022737"/>
    </source>
</evidence>
<feature type="transmembrane region" description="Helical" evidence="15">
    <location>
        <begin position="994"/>
        <end position="1020"/>
    </location>
</feature>
<dbReference type="CDD" id="cd18595">
    <property type="entry name" value="ABC_6TM_MRP1_2_3_6_D1_like"/>
    <property type="match status" value="1"/>
</dbReference>
<feature type="domain" description="ABC transporter" evidence="16">
    <location>
        <begin position="1273"/>
        <end position="1505"/>
    </location>
</feature>
<keyword evidence="11 15" id="KW-1133">Transmembrane helix</keyword>
<name>A0A813MBW3_9BILA</name>
<dbReference type="Pfam" id="PF00005">
    <property type="entry name" value="ABC_tran"/>
    <property type="match status" value="2"/>
</dbReference>
<dbReference type="InterPro" id="IPR017871">
    <property type="entry name" value="ABC_transporter-like_CS"/>
</dbReference>
<organism evidence="18 19">
    <name type="scientific">Brachionus calyciflorus</name>
    <dbReference type="NCBI Taxonomy" id="104777"/>
    <lineage>
        <taxon>Eukaryota</taxon>
        <taxon>Metazoa</taxon>
        <taxon>Spiralia</taxon>
        <taxon>Gnathifera</taxon>
        <taxon>Rotifera</taxon>
        <taxon>Eurotatoria</taxon>
        <taxon>Monogononta</taxon>
        <taxon>Pseudotrocha</taxon>
        <taxon>Ploima</taxon>
        <taxon>Brachionidae</taxon>
        <taxon>Brachionus</taxon>
    </lineage>
</organism>
<keyword evidence="10" id="KW-0067">ATP-binding</keyword>
<dbReference type="InterPro" id="IPR005292">
    <property type="entry name" value="MRP"/>
</dbReference>
<evidence type="ECO:0000256" key="3">
    <source>
        <dbReference type="ARBA" id="ARBA00009726"/>
    </source>
</evidence>
<dbReference type="PROSITE" id="PS00211">
    <property type="entry name" value="ABC_TRANSPORTER_1"/>
    <property type="match status" value="2"/>
</dbReference>
<dbReference type="Gene3D" id="3.40.50.300">
    <property type="entry name" value="P-loop containing nucleotide triphosphate hydrolases"/>
    <property type="match status" value="2"/>
</dbReference>
<dbReference type="EMBL" id="CAJNOC010000122">
    <property type="protein sequence ID" value="CAF0716997.1"/>
    <property type="molecule type" value="Genomic_DNA"/>
</dbReference>
<dbReference type="CDD" id="cd03244">
    <property type="entry name" value="ABCC_MRP_domain2"/>
    <property type="match status" value="1"/>
</dbReference>
<dbReference type="PROSITE" id="PS50893">
    <property type="entry name" value="ABC_TRANSPORTER_2"/>
    <property type="match status" value="2"/>
</dbReference>
<sequence length="1511" mass="172367">MEEHFSSLCGSSIWNTKILYSPYPDFTACFHYTILKWAPCLLLWTVAPFWTYMLTRKVQFKLKFSFLSFLKIMSTLFLISLEFYDLMKAYYKSSFLVFYMTPIIMILTYLLVLFFYNYERIRGLRSSSLLFVFWSVLSLCSSITFRSKIMYHIHYKDQYDMTDVYIFYAYYGTILFSLILTTFSERFYNKYENNSNELKQTPENLAPLLSKLTFLWIDPLIKKGFKRDLGRADMWEIDDCEASEELTIKLENEWNKYVDEYNRNIQQPLKKNTTAIYRTNSKVNENDEELILNAGSDTDLKIIKDTRKPSLILCLWKVFGGKFLAGTFLKLVQDILSFSSPILLDMIINFIKDKDQTMSVGIFLTILLFLTSFCQSVVMQHYYFRMYLVGTRIRTSLVNMIYKKSLRLSPTSRNASSIGKINNLVAVNAQLFLTLVPFLNMIWSSPLQIIICIYMLWRYLGIGAFAGLATTVIFIPLNGFATNLNKKLSVKKLNNQDHRLKIINEILGGIKVIKFYGWEKSFQKIVDKIRNDEMKYFSRNALAGIITSFTWASAPFIVAAVSYGTFVMVSEKNNLDPSTAFVSLTLFYLIRFPLALLPQTITMVVQGYISLKRIRRFLLLDETNEQDIQHANLNDTAILVQNANLGWNKTDPYLCNLNFEIKKQKLVAVVGSVGCGKSSLVSAVLGEMNKLNDGKINVNGQVAYVPQQAWVQNATIRDNILFGKEFDETLYKKVVNACSLATDFSIMPNADLTEIGEKGINLSGGQKQRISLARSLYADADIYVLDDPLSAVDSHVGKHIFDMVVGPKGMLKNKTRLFVTNSLSFLPQVDQIIMLENATITEMGTYEELKNKNGSFAEFIRIYLANNQQNKNNIKKQEELDMNDKKFTQSKSNLPIFAKQESQRIPYEIHLKSKSMSEQDGLIIDKDIVEGGTIKFSVLVDYMKKSGVFNSSMFFVFFNFSNVALAASSFWLSAWSNDSTENIQKAQERKYFRLAIYIALGFLQCVLLNIANIFLVLMYIRAAKLYHTKLLTTILRSTLHFFESTPAGRIINRFSRDIESLETSIPDSFKICAFCVSNIIHTLIILAYTTPISLILILPASIIYLFIQRYYVSSARQLARLDSSTKSPIFSFFSETLAGVSTIRAFGSQNQFIKRMEKNVDENTVYIYTANCAERWLILRLDFIANLIAALASLFAVFSRNSLSPGLVGLSISLAITVSQALNFFVKMGAEFEANITAVERVKEYFSIPQEPEWNVTNLKIPSLWPNNGKIIFRNYSVKYREDADFVLKNINAEITPGEKIGIVGRTGAGKSSLTLALFRLLEHSTGDIIIDDVNIKNIGLHDLRHKLTIIPQDPVIFSGSIRMNLDPFSKHSDAEIWNALELSHLKDFIMNSDDKLEFRCAEDGNNLSVGQRQLICLARALLRKTKILILDEATASVDHNTDELIQQTIRAQFSDCTVLTIAHRLNTIMDSSRIMVLDKGKIVEFDSPKVLLSNKLGYFYSMAKDADLVS</sequence>
<dbReference type="GO" id="GO:0015431">
    <property type="term" value="F:ABC-type glutathione S-conjugate transporter activity"/>
    <property type="evidence" value="ECO:0007669"/>
    <property type="project" value="UniProtKB-EC"/>
</dbReference>
<reference evidence="18" key="1">
    <citation type="submission" date="2021-02" db="EMBL/GenBank/DDBJ databases">
        <authorList>
            <person name="Nowell W R."/>
        </authorList>
    </citation>
    <scope>NUCLEOTIDE SEQUENCE</scope>
    <source>
        <strain evidence="18">Ploen Becks lab</strain>
    </source>
</reference>
<dbReference type="FunFam" id="3.40.50.300:FF:000074">
    <property type="entry name" value="Multidrug resistance-associated protein 5 isoform 1"/>
    <property type="match status" value="1"/>
</dbReference>
<dbReference type="Pfam" id="PF00664">
    <property type="entry name" value="ABC_membrane"/>
    <property type="match status" value="2"/>
</dbReference>
<feature type="domain" description="ABC transmembrane type-1" evidence="17">
    <location>
        <begin position="960"/>
        <end position="1234"/>
    </location>
</feature>
<dbReference type="GO" id="GO:0005524">
    <property type="term" value="F:ATP binding"/>
    <property type="evidence" value="ECO:0007669"/>
    <property type="project" value="UniProtKB-KW"/>
</dbReference>
<dbReference type="GO" id="GO:0005774">
    <property type="term" value="C:vacuolar membrane"/>
    <property type="evidence" value="ECO:0007669"/>
    <property type="project" value="UniProtKB-SubCell"/>
</dbReference>
<dbReference type="GO" id="GO:0016887">
    <property type="term" value="F:ATP hydrolysis activity"/>
    <property type="evidence" value="ECO:0007669"/>
    <property type="project" value="InterPro"/>
</dbReference>
<protein>
    <recommendedName>
        <fullName evidence="13">ABC-type glutathione-S-conjugate transporter</fullName>
        <ecNumber evidence="13">7.6.2.3</ecNumber>
    </recommendedName>
</protein>
<dbReference type="NCBIfam" id="TIGR00957">
    <property type="entry name" value="MRP_assoc_pro"/>
    <property type="match status" value="1"/>
</dbReference>
<comment type="catalytic activity">
    <reaction evidence="14">
        <text>leukotriene C4(in) + ATP + H2O = leukotriene C4(out) + ADP + phosphate + H(+)</text>
        <dbReference type="Rhea" id="RHEA:38963"/>
        <dbReference type="ChEBI" id="CHEBI:15377"/>
        <dbReference type="ChEBI" id="CHEBI:15378"/>
        <dbReference type="ChEBI" id="CHEBI:30616"/>
        <dbReference type="ChEBI" id="CHEBI:43474"/>
        <dbReference type="ChEBI" id="CHEBI:57973"/>
        <dbReference type="ChEBI" id="CHEBI:456216"/>
    </reaction>
    <physiologicalReaction direction="left-to-right" evidence="14">
        <dbReference type="Rhea" id="RHEA:38964"/>
    </physiologicalReaction>
</comment>
<feature type="transmembrane region" description="Helical" evidence="15">
    <location>
        <begin position="1177"/>
        <end position="1198"/>
    </location>
</feature>
<evidence type="ECO:0000259" key="16">
    <source>
        <dbReference type="PROSITE" id="PS50893"/>
    </source>
</evidence>
<dbReference type="CDD" id="cd18603">
    <property type="entry name" value="ABC_6TM_MRP1_2_3_6_D2_like"/>
    <property type="match status" value="1"/>
</dbReference>
<dbReference type="PANTHER" id="PTHR24223">
    <property type="entry name" value="ATP-BINDING CASSETTE SUB-FAMILY C"/>
    <property type="match status" value="1"/>
</dbReference>
<gene>
    <name evidence="18" type="ORF">OXX778_LOCUS1766</name>
</gene>
<keyword evidence="6" id="KW-0926">Vacuole</keyword>
<dbReference type="PROSITE" id="PS50929">
    <property type="entry name" value="ABC_TM1F"/>
    <property type="match status" value="2"/>
</dbReference>